<accession>A0A6C0HY44</accession>
<organism evidence="1">
    <name type="scientific">viral metagenome</name>
    <dbReference type="NCBI Taxonomy" id="1070528"/>
    <lineage>
        <taxon>unclassified sequences</taxon>
        <taxon>metagenomes</taxon>
        <taxon>organismal metagenomes</taxon>
    </lineage>
</organism>
<name>A0A6C0HY44_9ZZZZ</name>
<proteinExistence type="predicted"/>
<dbReference type="AlphaFoldDB" id="A0A6C0HY44"/>
<sequence length="66" mass="8040">MTHKSEDYKISAVKYYLKNKDNIRKTCKFLIVKNLHYKDGYKDTKHLKILHEETENLHLIKLQNHK</sequence>
<evidence type="ECO:0000313" key="1">
    <source>
        <dbReference type="EMBL" id="QHT85117.1"/>
    </source>
</evidence>
<reference evidence="1" key="1">
    <citation type="journal article" date="2020" name="Nature">
        <title>Giant virus diversity and host interactions through global metagenomics.</title>
        <authorList>
            <person name="Schulz F."/>
            <person name="Roux S."/>
            <person name="Paez-Espino D."/>
            <person name="Jungbluth S."/>
            <person name="Walsh D.A."/>
            <person name="Denef V.J."/>
            <person name="McMahon K.D."/>
            <person name="Konstantinidis K.T."/>
            <person name="Eloe-Fadrosh E.A."/>
            <person name="Kyrpides N.C."/>
            <person name="Woyke T."/>
        </authorList>
    </citation>
    <scope>NUCLEOTIDE SEQUENCE</scope>
    <source>
        <strain evidence="1">GVMAG-M-3300023184-178</strain>
    </source>
</reference>
<protein>
    <submittedName>
        <fullName evidence="1">Uncharacterized protein</fullName>
    </submittedName>
</protein>
<dbReference type="EMBL" id="MN740032">
    <property type="protein sequence ID" value="QHT85117.1"/>
    <property type="molecule type" value="Genomic_DNA"/>
</dbReference>